<sequence>MASTTVANQMGGSPPAKRPRGILKNPSHSSPPTSPNLIDQPIAAKEVTIANTHFNAGTRRTPSGSGPVRPRASSHTPSLTGDLSHLESSQRLKWDEANLYLTEQERTPKMKIDEPKTPFAKGYDPLDDPSDIEDGLDLGEPERQVPERRLSDGSRKAVHVADQDQHEELGMTAEEKEKHEKFEKMRKSHYEMRNAVQLLGHTEELLDEEEDDGDDAQAGRLPPPMPSIPPQFRGVNGS</sequence>
<feature type="compositionally biased region" description="Polar residues" evidence="1">
    <location>
        <begin position="73"/>
        <end position="83"/>
    </location>
</feature>
<feature type="compositionally biased region" description="Acidic residues" evidence="1">
    <location>
        <begin position="205"/>
        <end position="215"/>
    </location>
</feature>
<dbReference type="GO" id="GO:0009966">
    <property type="term" value="P:regulation of signal transduction"/>
    <property type="evidence" value="ECO:0007669"/>
    <property type="project" value="InterPro"/>
</dbReference>
<comment type="caution">
    <text evidence="2">The sequence shown here is derived from an EMBL/GenBank/DDBJ whole genome shotgun (WGS) entry which is preliminary data.</text>
</comment>
<keyword evidence="3" id="KW-1185">Reference proteome</keyword>
<organism evidence="2 3">
    <name type="scientific">Cephalotrichum gorgonifer</name>
    <dbReference type="NCBI Taxonomy" id="2041049"/>
    <lineage>
        <taxon>Eukaryota</taxon>
        <taxon>Fungi</taxon>
        <taxon>Dikarya</taxon>
        <taxon>Ascomycota</taxon>
        <taxon>Pezizomycotina</taxon>
        <taxon>Sordariomycetes</taxon>
        <taxon>Hypocreomycetidae</taxon>
        <taxon>Microascales</taxon>
        <taxon>Microascaceae</taxon>
        <taxon>Cephalotrichum</taxon>
    </lineage>
</organism>
<protein>
    <submittedName>
        <fullName evidence="2">Related to Glc8 protein</fullName>
    </submittedName>
</protein>
<name>A0AAE8SS47_9PEZI</name>
<dbReference type="Proteomes" id="UP001187682">
    <property type="component" value="Unassembled WGS sequence"/>
</dbReference>
<feature type="compositionally biased region" description="Basic and acidic residues" evidence="1">
    <location>
        <begin position="140"/>
        <end position="184"/>
    </location>
</feature>
<dbReference type="GO" id="GO:0004864">
    <property type="term" value="F:protein phosphatase inhibitor activity"/>
    <property type="evidence" value="ECO:0007669"/>
    <property type="project" value="InterPro"/>
</dbReference>
<dbReference type="InterPro" id="IPR007062">
    <property type="entry name" value="PPI-2"/>
</dbReference>
<dbReference type="Pfam" id="PF04979">
    <property type="entry name" value="IPP-2"/>
    <property type="match status" value="1"/>
</dbReference>
<feature type="region of interest" description="Disordered" evidence="1">
    <location>
        <begin position="1"/>
        <end position="88"/>
    </location>
</feature>
<feature type="region of interest" description="Disordered" evidence="1">
    <location>
        <begin position="105"/>
        <end position="184"/>
    </location>
</feature>
<dbReference type="EMBL" id="ONZQ02000002">
    <property type="protein sequence ID" value="SPN98952.1"/>
    <property type="molecule type" value="Genomic_DNA"/>
</dbReference>
<dbReference type="AlphaFoldDB" id="A0AAE8SS47"/>
<evidence type="ECO:0000313" key="2">
    <source>
        <dbReference type="EMBL" id="SPN98952.1"/>
    </source>
</evidence>
<proteinExistence type="predicted"/>
<gene>
    <name evidence="2" type="ORF">DNG_01991</name>
</gene>
<dbReference type="PANTHER" id="PTHR12398:SF20">
    <property type="entry name" value="PROTEIN PHOSPHATASE 1 REGULATORY INHIBITOR SUBUNIT 2"/>
    <property type="match status" value="1"/>
</dbReference>
<dbReference type="PANTHER" id="PTHR12398">
    <property type="entry name" value="PROTEIN PHOSPHATASE INHIBITOR"/>
    <property type="match status" value="1"/>
</dbReference>
<evidence type="ECO:0000256" key="1">
    <source>
        <dbReference type="SAM" id="MobiDB-lite"/>
    </source>
</evidence>
<feature type="compositionally biased region" description="Polar residues" evidence="1">
    <location>
        <begin position="1"/>
        <end position="11"/>
    </location>
</feature>
<feature type="region of interest" description="Disordered" evidence="1">
    <location>
        <begin position="201"/>
        <end position="238"/>
    </location>
</feature>
<evidence type="ECO:0000313" key="3">
    <source>
        <dbReference type="Proteomes" id="UP001187682"/>
    </source>
</evidence>
<dbReference type="Gene3D" id="6.10.250.1050">
    <property type="match status" value="1"/>
</dbReference>
<reference evidence="2" key="1">
    <citation type="submission" date="2018-03" db="EMBL/GenBank/DDBJ databases">
        <authorList>
            <person name="Guldener U."/>
        </authorList>
    </citation>
    <scope>NUCLEOTIDE SEQUENCE</scope>
</reference>
<feature type="compositionally biased region" description="Basic and acidic residues" evidence="1">
    <location>
        <begin position="105"/>
        <end position="116"/>
    </location>
</feature>
<feature type="compositionally biased region" description="Acidic residues" evidence="1">
    <location>
        <begin position="125"/>
        <end position="139"/>
    </location>
</feature>
<accession>A0AAE8SS47</accession>
<feature type="compositionally biased region" description="Polar residues" evidence="1">
    <location>
        <begin position="49"/>
        <end position="64"/>
    </location>
</feature>